<dbReference type="EMBL" id="JACMSC010000003">
    <property type="protein sequence ID" value="KAG6529026.1"/>
    <property type="molecule type" value="Genomic_DNA"/>
</dbReference>
<accession>A0A8J5I5F9</accession>
<feature type="domain" description="Cyclin-dependent kinase inhibitor" evidence="4">
    <location>
        <begin position="276"/>
        <end position="318"/>
    </location>
</feature>
<dbReference type="GO" id="GO:0005634">
    <property type="term" value="C:nucleus"/>
    <property type="evidence" value="ECO:0007669"/>
    <property type="project" value="InterPro"/>
</dbReference>
<proteinExistence type="inferred from homology"/>
<protein>
    <recommendedName>
        <fullName evidence="4">Cyclin-dependent kinase inhibitor domain-containing protein</fullName>
    </recommendedName>
</protein>
<sequence length="321" mass="34886">MSTRFAESTVAEAVQWRPLDGHRTVSKAGSVRIVAGEESWDIRGSVVRRGSQSGTQRVPLVSKSQRPDPPNGAVSGRKARRAAKREEGQGMGKYMTKCGKGAGELSVMEVTQVAGVTTRARALAIASAADAAAATAVPKRRKAEVAPAPSELVQTSSYIQLRSRRLVMTGDLPPPRNSLNSAFSWATTEKVASRSSSNASSDVMVEEPVMPDELGRCLLVSSFSPFRSLFAFNFASFSSRCLNFRREARHSSAARLEGGDLESTARTTTTSTSTTPTKSEIEEFFDAAERDQALRFADKYNYDVINDVPLNGRFRWVPIDL</sequence>
<organism evidence="5 6">
    <name type="scientific">Zingiber officinale</name>
    <name type="common">Ginger</name>
    <name type="synonym">Amomum zingiber</name>
    <dbReference type="NCBI Taxonomy" id="94328"/>
    <lineage>
        <taxon>Eukaryota</taxon>
        <taxon>Viridiplantae</taxon>
        <taxon>Streptophyta</taxon>
        <taxon>Embryophyta</taxon>
        <taxon>Tracheophyta</taxon>
        <taxon>Spermatophyta</taxon>
        <taxon>Magnoliopsida</taxon>
        <taxon>Liliopsida</taxon>
        <taxon>Zingiberales</taxon>
        <taxon>Zingiberaceae</taxon>
        <taxon>Zingiber</taxon>
    </lineage>
</organism>
<evidence type="ECO:0000313" key="5">
    <source>
        <dbReference type="EMBL" id="KAG6529026.1"/>
    </source>
</evidence>
<name>A0A8J5I5F9_ZINOF</name>
<comment type="caution">
    <text evidence="5">The sequence shown here is derived from an EMBL/GenBank/DDBJ whole genome shotgun (WGS) entry which is preliminary data.</text>
</comment>
<keyword evidence="6" id="KW-1185">Reference proteome</keyword>
<dbReference type="Gene3D" id="4.10.365.10">
    <property type="entry name" value="p27"/>
    <property type="match status" value="1"/>
</dbReference>
<dbReference type="InterPro" id="IPR003175">
    <property type="entry name" value="CDI_dom"/>
</dbReference>
<dbReference type="Proteomes" id="UP000734854">
    <property type="component" value="Unassembled WGS sequence"/>
</dbReference>
<feature type="region of interest" description="Disordered" evidence="3">
    <location>
        <begin position="45"/>
        <end position="94"/>
    </location>
</feature>
<dbReference type="Pfam" id="PF02234">
    <property type="entry name" value="CDI"/>
    <property type="match status" value="1"/>
</dbReference>
<keyword evidence="2" id="KW-0649">Protein kinase inhibitor</keyword>
<dbReference type="PANTHER" id="PTHR46776">
    <property type="entry name" value="CYCLIN-DEPENDENT KINASE INHIBITOR 4-RELATED"/>
    <property type="match status" value="1"/>
</dbReference>
<gene>
    <name evidence="5" type="ORF">ZIOFF_011218</name>
</gene>
<reference evidence="5 6" key="1">
    <citation type="submission" date="2020-08" db="EMBL/GenBank/DDBJ databases">
        <title>Plant Genome Project.</title>
        <authorList>
            <person name="Zhang R.-G."/>
        </authorList>
    </citation>
    <scope>NUCLEOTIDE SEQUENCE [LARGE SCALE GENOMIC DNA]</scope>
    <source>
        <tissue evidence="5">Rhizome</tissue>
    </source>
</reference>
<feature type="region of interest" description="Disordered" evidence="3">
    <location>
        <begin position="253"/>
        <end position="279"/>
    </location>
</feature>
<dbReference type="AlphaFoldDB" id="A0A8J5I5F9"/>
<dbReference type="InterPro" id="IPR044275">
    <property type="entry name" value="KRP"/>
</dbReference>
<dbReference type="InterPro" id="IPR044898">
    <property type="entry name" value="CDI_dom_sf"/>
</dbReference>
<evidence type="ECO:0000256" key="3">
    <source>
        <dbReference type="SAM" id="MobiDB-lite"/>
    </source>
</evidence>
<evidence type="ECO:0000259" key="4">
    <source>
        <dbReference type="Pfam" id="PF02234"/>
    </source>
</evidence>
<comment type="similarity">
    <text evidence="1">Belongs to the CDI family. ICK/KRP subfamily.</text>
</comment>
<evidence type="ECO:0000256" key="2">
    <source>
        <dbReference type="ARBA" id="ARBA00023013"/>
    </source>
</evidence>
<evidence type="ECO:0000313" key="6">
    <source>
        <dbReference type="Proteomes" id="UP000734854"/>
    </source>
</evidence>
<dbReference type="GO" id="GO:0051726">
    <property type="term" value="P:regulation of cell cycle"/>
    <property type="evidence" value="ECO:0007669"/>
    <property type="project" value="InterPro"/>
</dbReference>
<evidence type="ECO:0000256" key="1">
    <source>
        <dbReference type="ARBA" id="ARBA00010274"/>
    </source>
</evidence>
<dbReference type="GO" id="GO:0004861">
    <property type="term" value="F:cyclin-dependent protein serine/threonine kinase inhibitor activity"/>
    <property type="evidence" value="ECO:0007669"/>
    <property type="project" value="InterPro"/>
</dbReference>
<feature type="compositionally biased region" description="Low complexity" evidence="3">
    <location>
        <begin position="262"/>
        <end position="278"/>
    </location>
</feature>